<evidence type="ECO:0008006" key="3">
    <source>
        <dbReference type="Google" id="ProtNLM"/>
    </source>
</evidence>
<dbReference type="AlphaFoldDB" id="A0AAD6RFX0"/>
<reference evidence="1" key="1">
    <citation type="journal article" date="2023" name="Mol. Ecol. Resour.">
        <title>Chromosome-level genome assembly of a triploid poplar Populus alba 'Berolinensis'.</title>
        <authorList>
            <person name="Chen S."/>
            <person name="Yu Y."/>
            <person name="Wang X."/>
            <person name="Wang S."/>
            <person name="Zhang T."/>
            <person name="Zhou Y."/>
            <person name="He R."/>
            <person name="Meng N."/>
            <person name="Wang Y."/>
            <person name="Liu W."/>
            <person name="Liu Z."/>
            <person name="Liu J."/>
            <person name="Guo Q."/>
            <person name="Huang H."/>
            <person name="Sederoff R.R."/>
            <person name="Wang G."/>
            <person name="Qu G."/>
            <person name="Chen S."/>
        </authorList>
    </citation>
    <scope>NUCLEOTIDE SEQUENCE</scope>
    <source>
        <strain evidence="1">SC-2020</strain>
    </source>
</reference>
<dbReference type="EMBL" id="JAQIZT010000002">
    <property type="protein sequence ID" value="KAJ7008118.1"/>
    <property type="molecule type" value="Genomic_DNA"/>
</dbReference>
<dbReference type="PANTHER" id="PTHR34023:SF4">
    <property type="entry name" value="RNASE H TYPE-1 DOMAIN-CONTAINING PROTEIN"/>
    <property type="match status" value="1"/>
</dbReference>
<gene>
    <name evidence="1" type="ORF">NC653_006971</name>
</gene>
<accession>A0AAD6RFX0</accession>
<sequence length="93" mass="10679">MDSLSDSEDSTGFHKFGAIIVEIKDLLSRSREISIQHTLREGNFCADYLPKLTSKREEHFQIGEIPSYGMGHLLQPDMMGISRFRFSSFFFIS</sequence>
<dbReference type="CDD" id="cd06222">
    <property type="entry name" value="RNase_H_like"/>
    <property type="match status" value="1"/>
</dbReference>
<evidence type="ECO:0000313" key="2">
    <source>
        <dbReference type="Proteomes" id="UP001164929"/>
    </source>
</evidence>
<protein>
    <recommendedName>
        <fullName evidence="3">RNase H type-1 domain-containing protein</fullName>
    </recommendedName>
</protein>
<name>A0AAD6RFX0_9ROSI</name>
<keyword evidence="2" id="KW-1185">Reference proteome</keyword>
<proteinExistence type="predicted"/>
<organism evidence="1 2">
    <name type="scientific">Populus alba x Populus x berolinensis</name>
    <dbReference type="NCBI Taxonomy" id="444605"/>
    <lineage>
        <taxon>Eukaryota</taxon>
        <taxon>Viridiplantae</taxon>
        <taxon>Streptophyta</taxon>
        <taxon>Embryophyta</taxon>
        <taxon>Tracheophyta</taxon>
        <taxon>Spermatophyta</taxon>
        <taxon>Magnoliopsida</taxon>
        <taxon>eudicotyledons</taxon>
        <taxon>Gunneridae</taxon>
        <taxon>Pentapetalae</taxon>
        <taxon>rosids</taxon>
        <taxon>fabids</taxon>
        <taxon>Malpighiales</taxon>
        <taxon>Salicaceae</taxon>
        <taxon>Saliceae</taxon>
        <taxon>Populus</taxon>
    </lineage>
</organism>
<comment type="caution">
    <text evidence="1">The sequence shown here is derived from an EMBL/GenBank/DDBJ whole genome shotgun (WGS) entry which is preliminary data.</text>
</comment>
<dbReference type="InterPro" id="IPR044730">
    <property type="entry name" value="RNase_H-like_dom_plant"/>
</dbReference>
<evidence type="ECO:0000313" key="1">
    <source>
        <dbReference type="EMBL" id="KAJ7008118.1"/>
    </source>
</evidence>
<dbReference type="Proteomes" id="UP001164929">
    <property type="component" value="Chromosome 2"/>
</dbReference>
<dbReference type="PANTHER" id="PTHR34023">
    <property type="entry name" value="RNASE H DOMAIN-CONTAINING PROTEIN"/>
    <property type="match status" value="1"/>
</dbReference>